<accession>X1VI12</accession>
<name>X1VI12_9ZZZZ</name>
<sequence length="33" mass="3450">LSDGYINLATGTTVENGTVINEISKIGSQKVVQ</sequence>
<evidence type="ECO:0000313" key="1">
    <source>
        <dbReference type="EMBL" id="GAJ07120.1"/>
    </source>
</evidence>
<proteinExistence type="predicted"/>
<dbReference type="AlphaFoldDB" id="X1VI12"/>
<dbReference type="EMBL" id="BARW01033190">
    <property type="protein sequence ID" value="GAJ07120.1"/>
    <property type="molecule type" value="Genomic_DNA"/>
</dbReference>
<gene>
    <name evidence="1" type="ORF">S12H4_52333</name>
</gene>
<reference evidence="1" key="1">
    <citation type="journal article" date="2014" name="Front. Microbiol.">
        <title>High frequency of phylogenetically diverse reductive dehalogenase-homologous genes in deep subseafloor sedimentary metagenomes.</title>
        <authorList>
            <person name="Kawai M."/>
            <person name="Futagami T."/>
            <person name="Toyoda A."/>
            <person name="Takaki Y."/>
            <person name="Nishi S."/>
            <person name="Hori S."/>
            <person name="Arai W."/>
            <person name="Tsubouchi T."/>
            <person name="Morono Y."/>
            <person name="Uchiyama I."/>
            <person name="Ito T."/>
            <person name="Fujiyama A."/>
            <person name="Inagaki F."/>
            <person name="Takami H."/>
        </authorList>
    </citation>
    <scope>NUCLEOTIDE SEQUENCE</scope>
    <source>
        <strain evidence="1">Expedition CK06-06</strain>
    </source>
</reference>
<feature type="non-terminal residue" evidence="1">
    <location>
        <position position="1"/>
    </location>
</feature>
<comment type="caution">
    <text evidence="1">The sequence shown here is derived from an EMBL/GenBank/DDBJ whole genome shotgun (WGS) entry which is preliminary data.</text>
</comment>
<protein>
    <submittedName>
        <fullName evidence="1">Uncharacterized protein</fullName>
    </submittedName>
</protein>
<organism evidence="1">
    <name type="scientific">marine sediment metagenome</name>
    <dbReference type="NCBI Taxonomy" id="412755"/>
    <lineage>
        <taxon>unclassified sequences</taxon>
        <taxon>metagenomes</taxon>
        <taxon>ecological metagenomes</taxon>
    </lineage>
</organism>